<evidence type="ECO:0000313" key="5">
    <source>
        <dbReference type="Proteomes" id="UP000050501"/>
    </source>
</evidence>
<keyword evidence="5" id="KW-1185">Reference proteome</keyword>
<dbReference type="EMBL" id="LGCM01000042">
    <property type="protein sequence ID" value="KPL80423.1"/>
    <property type="molecule type" value="Genomic_DNA"/>
</dbReference>
<gene>
    <name evidence="3" type="ORF">ADN01_12175</name>
    <name evidence="4" type="ORF">ADN01_12210</name>
</gene>
<evidence type="ECO:0000313" key="3">
    <source>
        <dbReference type="EMBL" id="KPL80423.1"/>
    </source>
</evidence>
<evidence type="ECO:0000256" key="1">
    <source>
        <dbReference type="SAM" id="MobiDB-lite"/>
    </source>
</evidence>
<dbReference type="Pfam" id="PF13625">
    <property type="entry name" value="Helicase_C_3"/>
    <property type="match status" value="1"/>
</dbReference>
<comment type="caution">
    <text evidence="4">The sequence shown here is derived from an EMBL/GenBank/DDBJ whole genome shotgun (WGS) entry which is preliminary data.</text>
</comment>
<reference evidence="4 5" key="1">
    <citation type="submission" date="2015-07" db="EMBL/GenBank/DDBJ databases">
        <title>Genome sequence of Levilinea saccharolytica DSM 16555.</title>
        <authorList>
            <person name="Hemp J."/>
            <person name="Ward L.M."/>
            <person name="Pace L.A."/>
            <person name="Fischer W.W."/>
        </authorList>
    </citation>
    <scope>NUCLEOTIDE SEQUENCE [LARGE SCALE GENOMIC DNA]</scope>
    <source>
        <strain evidence="4 5">KIBI-1</strain>
    </source>
</reference>
<dbReference type="RefSeq" id="WP_062417583.1">
    <property type="nucleotide sequence ID" value="NZ_DF967974.1"/>
</dbReference>
<sequence length="541" mass="60261">MPDLEHALQGHDLGFLKMVAQGWGIELEAPDAPTALPRLMRAMLDRSAIREVIETLPPEAYRALYALLESEGSQPWALFTRRFGELRIMGAGRRDRERPDLNPQSPTEILWYRGLVAKGFFNRPPEPQEYAYIPDDLLELLPRLTPKESPPLGRPASPGESAFARPAKDKILDDATTFLAARRRGQKYSDRPDRVSAAFLQALLNTAGLLDAHGQPLPEPTRAFLEAGRGEALAMLVRAWMQSDTLNELRLTPGLVFEGEWQNHPRQTRQTLLNLLSRLPQGTWWSLPAFISAVREQHPDFQRPAGDYDSWFVRLNNSSEYLRGFASWEKVDGAMLRHFIHAVLHWLGMVDLAAANAHEINTAFRPSPWAAALWHGQPPEGLPAENQPLIVSKDGQVVIQALTPRAARYQVARFCTLEDEKADRYIYRLTPESLQQAQSQGLRVTHVLSVLKRHSAAPLPPSLIEALERWEKLGVQASLSRPTLLTVGAPEILTALRSTRAARHLGPALSPTVVVVKPGGESAVRAALTEIGYLADAHLDV</sequence>
<evidence type="ECO:0000259" key="2">
    <source>
        <dbReference type="Pfam" id="PF13625"/>
    </source>
</evidence>
<proteinExistence type="predicted"/>
<organism evidence="4 5">
    <name type="scientific">Levilinea saccharolytica</name>
    <dbReference type="NCBI Taxonomy" id="229921"/>
    <lineage>
        <taxon>Bacteria</taxon>
        <taxon>Bacillati</taxon>
        <taxon>Chloroflexota</taxon>
        <taxon>Anaerolineae</taxon>
        <taxon>Anaerolineales</taxon>
        <taxon>Anaerolineaceae</taxon>
        <taxon>Levilinea</taxon>
    </lineage>
</organism>
<accession>A0A0P6XV14</accession>
<dbReference type="EMBL" id="LGCM01000042">
    <property type="protein sequence ID" value="KPL80427.1"/>
    <property type="molecule type" value="Genomic_DNA"/>
</dbReference>
<dbReference type="OrthoDB" id="136853at2"/>
<dbReference type="Proteomes" id="UP000050501">
    <property type="component" value="Unassembled WGS sequence"/>
</dbReference>
<name>A0A0P6XV14_9CHLR</name>
<dbReference type="AlphaFoldDB" id="A0A0P6XV14"/>
<feature type="region of interest" description="Disordered" evidence="1">
    <location>
        <begin position="145"/>
        <end position="165"/>
    </location>
</feature>
<feature type="domain" description="Helicase XPB/Ssl2 N-terminal" evidence="2">
    <location>
        <begin position="389"/>
        <end position="505"/>
    </location>
</feature>
<dbReference type="InterPro" id="IPR032830">
    <property type="entry name" value="XPB/Ssl2_N"/>
</dbReference>
<evidence type="ECO:0000313" key="4">
    <source>
        <dbReference type="EMBL" id="KPL80427.1"/>
    </source>
</evidence>
<protein>
    <recommendedName>
        <fullName evidence="2">Helicase XPB/Ssl2 N-terminal domain-containing protein</fullName>
    </recommendedName>
</protein>
<dbReference type="STRING" id="229921.ADN01_12175"/>